<comment type="caution">
    <text evidence="2">The sequence shown here is derived from an EMBL/GenBank/DDBJ whole genome shotgun (WGS) entry which is preliminary data.</text>
</comment>
<dbReference type="EMBL" id="JANPWB010000009">
    <property type="protein sequence ID" value="KAJ1151765.1"/>
    <property type="molecule type" value="Genomic_DNA"/>
</dbReference>
<dbReference type="Proteomes" id="UP001066276">
    <property type="component" value="Chromosome 5"/>
</dbReference>
<sequence>MEDAPRCPGGTPLGLTGLRGLPVGVTRPGSVVCISLRDRHKRISGPFKGPNHTGEAATTGRGSFPEPDDCIAEEDDHSRLLLLEKGTRRKQRVEASHALESVA</sequence>
<reference evidence="2" key="1">
    <citation type="journal article" date="2022" name="bioRxiv">
        <title>Sequencing and chromosome-scale assembly of the giantPleurodeles waltlgenome.</title>
        <authorList>
            <person name="Brown T."/>
            <person name="Elewa A."/>
            <person name="Iarovenko S."/>
            <person name="Subramanian E."/>
            <person name="Araus A.J."/>
            <person name="Petzold A."/>
            <person name="Susuki M."/>
            <person name="Suzuki K.-i.T."/>
            <person name="Hayashi T."/>
            <person name="Toyoda A."/>
            <person name="Oliveira C."/>
            <person name="Osipova E."/>
            <person name="Leigh N.D."/>
            <person name="Simon A."/>
            <person name="Yun M.H."/>
        </authorList>
    </citation>
    <scope>NUCLEOTIDE SEQUENCE</scope>
    <source>
        <strain evidence="2">20211129_DDA</strain>
        <tissue evidence="2">Liver</tissue>
    </source>
</reference>
<evidence type="ECO:0000256" key="1">
    <source>
        <dbReference type="SAM" id="MobiDB-lite"/>
    </source>
</evidence>
<gene>
    <name evidence="2" type="ORF">NDU88_004545</name>
</gene>
<organism evidence="2 3">
    <name type="scientific">Pleurodeles waltl</name>
    <name type="common">Iberian ribbed newt</name>
    <dbReference type="NCBI Taxonomy" id="8319"/>
    <lineage>
        <taxon>Eukaryota</taxon>
        <taxon>Metazoa</taxon>
        <taxon>Chordata</taxon>
        <taxon>Craniata</taxon>
        <taxon>Vertebrata</taxon>
        <taxon>Euteleostomi</taxon>
        <taxon>Amphibia</taxon>
        <taxon>Batrachia</taxon>
        <taxon>Caudata</taxon>
        <taxon>Salamandroidea</taxon>
        <taxon>Salamandridae</taxon>
        <taxon>Pleurodelinae</taxon>
        <taxon>Pleurodeles</taxon>
    </lineage>
</organism>
<evidence type="ECO:0000313" key="3">
    <source>
        <dbReference type="Proteomes" id="UP001066276"/>
    </source>
</evidence>
<feature type="region of interest" description="Disordered" evidence="1">
    <location>
        <begin position="42"/>
        <end position="69"/>
    </location>
</feature>
<dbReference type="AlphaFoldDB" id="A0AAV7RJX9"/>
<protein>
    <submittedName>
        <fullName evidence="2">Uncharacterized protein</fullName>
    </submittedName>
</protein>
<proteinExistence type="predicted"/>
<accession>A0AAV7RJX9</accession>
<name>A0AAV7RJX9_PLEWA</name>
<evidence type="ECO:0000313" key="2">
    <source>
        <dbReference type="EMBL" id="KAJ1151765.1"/>
    </source>
</evidence>
<keyword evidence="3" id="KW-1185">Reference proteome</keyword>